<evidence type="ECO:0000259" key="1">
    <source>
        <dbReference type="PROSITE" id="PS51186"/>
    </source>
</evidence>
<protein>
    <submittedName>
        <fullName evidence="2">NAT_SF domain containing protein</fullName>
    </submittedName>
</protein>
<dbReference type="Gene3D" id="3.40.630.30">
    <property type="match status" value="1"/>
</dbReference>
<dbReference type="CDD" id="cd04301">
    <property type="entry name" value="NAT_SF"/>
    <property type="match status" value="1"/>
</dbReference>
<gene>
    <name evidence="2" type="ORF">UFOVP1202_63</name>
</gene>
<dbReference type="GO" id="GO:0016747">
    <property type="term" value="F:acyltransferase activity, transferring groups other than amino-acyl groups"/>
    <property type="evidence" value="ECO:0007669"/>
    <property type="project" value="InterPro"/>
</dbReference>
<feature type="domain" description="N-acetyltransferase" evidence="1">
    <location>
        <begin position="2"/>
        <end position="153"/>
    </location>
</feature>
<organism evidence="2">
    <name type="scientific">uncultured Caudovirales phage</name>
    <dbReference type="NCBI Taxonomy" id="2100421"/>
    <lineage>
        <taxon>Viruses</taxon>
        <taxon>Duplodnaviria</taxon>
        <taxon>Heunggongvirae</taxon>
        <taxon>Uroviricota</taxon>
        <taxon>Caudoviricetes</taxon>
        <taxon>Peduoviridae</taxon>
        <taxon>Maltschvirus</taxon>
        <taxon>Maltschvirus maltsch</taxon>
    </lineage>
</organism>
<evidence type="ECO:0000313" key="2">
    <source>
        <dbReference type="EMBL" id="CAB4190535.1"/>
    </source>
</evidence>
<dbReference type="InterPro" id="IPR000182">
    <property type="entry name" value="GNAT_dom"/>
</dbReference>
<dbReference type="EMBL" id="LR797147">
    <property type="protein sequence ID" value="CAB4190535.1"/>
    <property type="molecule type" value="Genomic_DNA"/>
</dbReference>
<dbReference type="SUPFAM" id="SSF55729">
    <property type="entry name" value="Acyl-CoA N-acyltransferases (Nat)"/>
    <property type="match status" value="1"/>
</dbReference>
<accession>A0A6J5RDI3</accession>
<name>A0A6J5RDI3_9CAUD</name>
<dbReference type="Pfam" id="PF00583">
    <property type="entry name" value="Acetyltransf_1"/>
    <property type="match status" value="1"/>
</dbReference>
<sequence length="153" mass="17180">MTKYRNPTAEDLPEIVRLAKEMHAETSFRTLSFDEAKSAAEIMACMINPTNFVCIAEDKGHLVGLVSVYLTTPYFSNDKVVYDHIWYVSKEARGSLVGSRLLKYVSQWATLQEAKAVFLTLGSDINADRVGKLAELHGYHLLGGFYRKDIENG</sequence>
<dbReference type="PROSITE" id="PS51186">
    <property type="entry name" value="GNAT"/>
    <property type="match status" value="1"/>
</dbReference>
<proteinExistence type="predicted"/>
<dbReference type="InterPro" id="IPR016181">
    <property type="entry name" value="Acyl_CoA_acyltransferase"/>
</dbReference>
<reference evidence="2" key="1">
    <citation type="submission" date="2020-05" db="EMBL/GenBank/DDBJ databases">
        <authorList>
            <person name="Chiriac C."/>
            <person name="Salcher M."/>
            <person name="Ghai R."/>
            <person name="Kavagutti S V."/>
        </authorList>
    </citation>
    <scope>NUCLEOTIDE SEQUENCE</scope>
</reference>